<reference evidence="1" key="1">
    <citation type="submission" date="2014-11" db="EMBL/GenBank/DDBJ databases">
        <authorList>
            <person name="Amaro Gonzalez C."/>
        </authorList>
    </citation>
    <scope>NUCLEOTIDE SEQUENCE</scope>
</reference>
<name>A0A0E9V0I0_ANGAN</name>
<dbReference type="EMBL" id="GBXM01041238">
    <property type="protein sequence ID" value="JAH67339.1"/>
    <property type="molecule type" value="Transcribed_RNA"/>
</dbReference>
<proteinExistence type="predicted"/>
<dbReference type="EMBL" id="GBXM01037076">
    <property type="protein sequence ID" value="JAH71501.1"/>
    <property type="molecule type" value="Transcribed_RNA"/>
</dbReference>
<reference evidence="1" key="2">
    <citation type="journal article" date="2015" name="Fish Shellfish Immunol.">
        <title>Early steps in the European eel (Anguilla anguilla)-Vibrio vulnificus interaction in the gills: Role of the RtxA13 toxin.</title>
        <authorList>
            <person name="Callol A."/>
            <person name="Pajuelo D."/>
            <person name="Ebbesson L."/>
            <person name="Teles M."/>
            <person name="MacKenzie S."/>
            <person name="Amaro C."/>
        </authorList>
    </citation>
    <scope>NUCLEOTIDE SEQUENCE</scope>
</reference>
<organism evidence="1">
    <name type="scientific">Anguilla anguilla</name>
    <name type="common">European freshwater eel</name>
    <name type="synonym">Muraena anguilla</name>
    <dbReference type="NCBI Taxonomy" id="7936"/>
    <lineage>
        <taxon>Eukaryota</taxon>
        <taxon>Metazoa</taxon>
        <taxon>Chordata</taxon>
        <taxon>Craniata</taxon>
        <taxon>Vertebrata</taxon>
        <taxon>Euteleostomi</taxon>
        <taxon>Actinopterygii</taxon>
        <taxon>Neopterygii</taxon>
        <taxon>Teleostei</taxon>
        <taxon>Anguilliformes</taxon>
        <taxon>Anguillidae</taxon>
        <taxon>Anguilla</taxon>
    </lineage>
</organism>
<evidence type="ECO:0000313" key="1">
    <source>
        <dbReference type="EMBL" id="JAH71501.1"/>
    </source>
</evidence>
<sequence length="8" mass="1074">MYHKINIR</sequence>
<accession>A0A0E9V0I0</accession>
<protein>
    <submittedName>
        <fullName evidence="1">Uncharacterized protein</fullName>
    </submittedName>
</protein>